<dbReference type="AlphaFoldDB" id="A0AAV1RWU6"/>
<dbReference type="Gene3D" id="3.30.70.330">
    <property type="match status" value="2"/>
</dbReference>
<dbReference type="InterPro" id="IPR000504">
    <property type="entry name" value="RRM_dom"/>
</dbReference>
<feature type="compositionally biased region" description="Pro residues" evidence="5">
    <location>
        <begin position="222"/>
        <end position="238"/>
    </location>
</feature>
<dbReference type="Gene3D" id="1.25.40.10">
    <property type="entry name" value="Tetratricopeptide repeat domain"/>
    <property type="match status" value="2"/>
</dbReference>
<evidence type="ECO:0000256" key="3">
    <source>
        <dbReference type="PROSITE-ProRule" id="PRU00176"/>
    </source>
</evidence>
<comment type="caution">
    <text evidence="7">The sequence shown here is derived from an EMBL/GenBank/DDBJ whole genome shotgun (WGS) entry which is preliminary data.</text>
</comment>
<feature type="region of interest" description="Disordered" evidence="5">
    <location>
        <begin position="852"/>
        <end position="886"/>
    </location>
</feature>
<feature type="region of interest" description="Disordered" evidence="5">
    <location>
        <begin position="337"/>
        <end position="358"/>
    </location>
</feature>
<dbReference type="SUPFAM" id="SSF54928">
    <property type="entry name" value="RNA-binding domain, RBD"/>
    <property type="match status" value="1"/>
</dbReference>
<dbReference type="EMBL" id="CAWUPB010001160">
    <property type="protein sequence ID" value="CAK7341345.1"/>
    <property type="molecule type" value="Genomic_DNA"/>
</dbReference>
<dbReference type="Pfam" id="PF00076">
    <property type="entry name" value="RRM_1"/>
    <property type="match status" value="2"/>
</dbReference>
<feature type="domain" description="RRM" evidence="6">
    <location>
        <begin position="36"/>
        <end position="110"/>
    </location>
</feature>
<dbReference type="InterPro" id="IPR002885">
    <property type="entry name" value="PPR_rpt"/>
</dbReference>
<feature type="compositionally biased region" description="Basic and acidic residues" evidence="5">
    <location>
        <begin position="863"/>
        <end position="872"/>
    </location>
</feature>
<dbReference type="FunFam" id="1.25.40.10:FF:001213">
    <property type="entry name" value="Pentatricopeptide repeat-containing protein, mitochondrial"/>
    <property type="match status" value="1"/>
</dbReference>
<keyword evidence="1" id="KW-0677">Repeat</keyword>
<dbReference type="Proteomes" id="UP001314170">
    <property type="component" value="Unassembled WGS sequence"/>
</dbReference>
<dbReference type="GO" id="GO:0097157">
    <property type="term" value="F:pre-mRNA intronic binding"/>
    <property type="evidence" value="ECO:0007669"/>
    <property type="project" value="TreeGrafter"/>
</dbReference>
<evidence type="ECO:0000256" key="2">
    <source>
        <dbReference type="ARBA" id="ARBA00022884"/>
    </source>
</evidence>
<dbReference type="SMART" id="SM00360">
    <property type="entry name" value="RRM"/>
    <property type="match status" value="2"/>
</dbReference>
<feature type="repeat" description="PPR" evidence="4">
    <location>
        <begin position="681"/>
        <end position="715"/>
    </location>
</feature>
<dbReference type="GO" id="GO:0030626">
    <property type="term" value="F:U12 snRNA binding"/>
    <property type="evidence" value="ECO:0007669"/>
    <property type="project" value="TreeGrafter"/>
</dbReference>
<evidence type="ECO:0000256" key="4">
    <source>
        <dbReference type="PROSITE-ProRule" id="PRU00708"/>
    </source>
</evidence>
<evidence type="ECO:0000256" key="1">
    <source>
        <dbReference type="ARBA" id="ARBA00022737"/>
    </source>
</evidence>
<keyword evidence="2 3" id="KW-0694">RNA-binding</keyword>
<dbReference type="NCBIfam" id="TIGR00756">
    <property type="entry name" value="PPR"/>
    <property type="match status" value="4"/>
</dbReference>
<evidence type="ECO:0000259" key="6">
    <source>
        <dbReference type="PROSITE" id="PS50102"/>
    </source>
</evidence>
<organism evidence="7 8">
    <name type="scientific">Dovyalis caffra</name>
    <dbReference type="NCBI Taxonomy" id="77055"/>
    <lineage>
        <taxon>Eukaryota</taxon>
        <taxon>Viridiplantae</taxon>
        <taxon>Streptophyta</taxon>
        <taxon>Embryophyta</taxon>
        <taxon>Tracheophyta</taxon>
        <taxon>Spermatophyta</taxon>
        <taxon>Magnoliopsida</taxon>
        <taxon>eudicotyledons</taxon>
        <taxon>Gunneridae</taxon>
        <taxon>Pentapetalae</taxon>
        <taxon>rosids</taxon>
        <taxon>fabids</taxon>
        <taxon>Malpighiales</taxon>
        <taxon>Salicaceae</taxon>
        <taxon>Flacourtieae</taxon>
        <taxon>Dovyalis</taxon>
    </lineage>
</organism>
<feature type="repeat" description="PPR" evidence="4">
    <location>
        <begin position="545"/>
        <end position="579"/>
    </location>
</feature>
<evidence type="ECO:0000313" key="7">
    <source>
        <dbReference type="EMBL" id="CAK7341345.1"/>
    </source>
</evidence>
<dbReference type="GO" id="GO:0000398">
    <property type="term" value="P:mRNA splicing, via spliceosome"/>
    <property type="evidence" value="ECO:0007669"/>
    <property type="project" value="TreeGrafter"/>
</dbReference>
<dbReference type="PROSITE" id="PS51375">
    <property type="entry name" value="PPR"/>
    <property type="match status" value="3"/>
</dbReference>
<dbReference type="InterPro" id="IPR012677">
    <property type="entry name" value="Nucleotide-bd_a/b_plait_sf"/>
</dbReference>
<dbReference type="GO" id="GO:0005689">
    <property type="term" value="C:U12-type spliceosomal complex"/>
    <property type="evidence" value="ECO:0007669"/>
    <property type="project" value="TreeGrafter"/>
</dbReference>
<dbReference type="Pfam" id="PF13041">
    <property type="entry name" value="PPR_2"/>
    <property type="match status" value="1"/>
</dbReference>
<dbReference type="InterPro" id="IPR046848">
    <property type="entry name" value="E_motif"/>
</dbReference>
<name>A0AAV1RWU6_9ROSI</name>
<proteinExistence type="predicted"/>
<feature type="compositionally biased region" description="Acidic residues" evidence="5">
    <location>
        <begin position="253"/>
        <end position="262"/>
    </location>
</feature>
<keyword evidence="8" id="KW-1185">Reference proteome</keyword>
<dbReference type="PROSITE" id="PS50102">
    <property type="entry name" value="RRM"/>
    <property type="match status" value="2"/>
</dbReference>
<dbReference type="PANTHER" id="PTHR16105">
    <property type="entry name" value="RNA-BINDING REGION-CONTAINING PROTEIN 3"/>
    <property type="match status" value="1"/>
</dbReference>
<dbReference type="Pfam" id="PF01535">
    <property type="entry name" value="PPR"/>
    <property type="match status" value="3"/>
</dbReference>
<feature type="region of interest" description="Disordered" evidence="5">
    <location>
        <begin position="222"/>
        <end position="275"/>
    </location>
</feature>
<gene>
    <name evidence="7" type="ORF">DCAF_LOCUS16238</name>
</gene>
<dbReference type="PANTHER" id="PTHR16105:SF0">
    <property type="entry name" value="RNA-BINDING REGION-CONTAINING PROTEIN 3"/>
    <property type="match status" value="1"/>
</dbReference>
<evidence type="ECO:0000256" key="5">
    <source>
        <dbReference type="SAM" id="MobiDB-lite"/>
    </source>
</evidence>
<reference evidence="7 8" key="1">
    <citation type="submission" date="2024-01" db="EMBL/GenBank/DDBJ databases">
        <authorList>
            <person name="Waweru B."/>
        </authorList>
    </citation>
    <scope>NUCLEOTIDE SEQUENCE [LARGE SCALE GENOMIC DNA]</scope>
</reference>
<dbReference type="InterPro" id="IPR035979">
    <property type="entry name" value="RBD_domain_sf"/>
</dbReference>
<dbReference type="InterPro" id="IPR045164">
    <property type="entry name" value="RBM41/RNPC3"/>
</dbReference>
<sequence>MAAFPSPQNVMNTQMQKFGFQSSEVKPESAEAQVIVTLLIKHLPEAIPFDTLSRLFSHYGAASVRPCNSGRLKNCAFVDFKSEGLAYQAHRQLNGLRFLGKVLSVERASKLNEDSRFKQSEAQQGKDSILPTSLMKDASVTRDVLEGSKFGSLPAREPIAPRLGVDYPFPPHLEYAYPPPDGNILTNIVNALIAVPRFYTQVLHLMNKMNIPAPFRMALPTPPLPPPATPPPPPPPPCISEKTLLAEQSSSESEMESADEEVDNKGSYGASGAVKSRRKRIKREAVVGPAVDKDVAHEAVGLRPASLVPKEIPFIKKKNPVLQIKIVPKVIQNEHKDDSIMTKSEEPDTESSDQKHYATAEEIESKRLAPEEILSLPKFKNYTVGNPAPVLYIKNLDKEVVADDFFYIFGSLFGSIDAAKTGLSVKLMQEGRMRGQAFVTFPSVELAHQALNLVNGYDFSVGLSILKWGIVSMMHFKINISWLYLVDIDLNQRNLGISGTQFHSLTFKVGLQYQVYVQTALLNMYLTSGVLGDAMILFDQMPERNVVTWNVMITGLVKWGKLESASFLFDEMPEKNVVSWTGIIDGYIRNNNYSEGLSLFQRMFVCEGIKPTEITILAILPAISNTGELKVCSLIHGYAEKRGFNAFDIRVSNSILDTYSKCGCIASALKFFEDISVERKNLVSWTSIISGFAMHGMWKEAVEYFERMEKAGLKPNRVTFLSVLNACSHGGLVDEGLRFFDEMVSEHGVSPDIKHYGCLVDMLGRTGRLEEAEKIALEIPTEIVNVVIWRTLLGACSFHGNVEMGKRVTRKIMEMERGYGGDYVLMYNIFAGAGRFEDAERLRRLMNERNAFKPPGNSLVPGPEERPKKDMGAVEPSRNQKSVHHHSSEMHVPLSFLFFTALAVKM</sequence>
<evidence type="ECO:0000313" key="8">
    <source>
        <dbReference type="Proteomes" id="UP001314170"/>
    </source>
</evidence>
<dbReference type="Pfam" id="PF20431">
    <property type="entry name" value="E_motif"/>
    <property type="match status" value="1"/>
</dbReference>
<feature type="domain" description="RRM" evidence="6">
    <location>
        <begin position="389"/>
        <end position="465"/>
    </location>
</feature>
<accession>A0AAV1RWU6</accession>
<protein>
    <recommendedName>
        <fullName evidence="6">RRM domain-containing protein</fullName>
    </recommendedName>
</protein>
<dbReference type="InterPro" id="IPR011990">
    <property type="entry name" value="TPR-like_helical_dom_sf"/>
</dbReference>
<feature type="repeat" description="PPR" evidence="4">
    <location>
        <begin position="716"/>
        <end position="751"/>
    </location>
</feature>